<name>A0A401QVP8_STRNR</name>
<dbReference type="PANTHER" id="PTHR43422:SF3">
    <property type="entry name" value="THIAMINE THIAZOLE SYNTHASE"/>
    <property type="match status" value="1"/>
</dbReference>
<dbReference type="AlphaFoldDB" id="A0A401QVP8"/>
<gene>
    <name evidence="2" type="ORF">SALB_02161</name>
</gene>
<feature type="region of interest" description="Disordered" evidence="1">
    <location>
        <begin position="389"/>
        <end position="414"/>
    </location>
</feature>
<evidence type="ECO:0000313" key="2">
    <source>
        <dbReference type="EMBL" id="GCB89486.1"/>
    </source>
</evidence>
<comment type="caution">
    <text evidence="2">The sequence shown here is derived from an EMBL/GenBank/DDBJ whole genome shotgun (WGS) entry which is preliminary data.</text>
</comment>
<sequence length="481" mass="50465">MPAIVVGGSVAGLATALALSGAGYEVRVLERSAAPPEGPVEQAVRDWHRPTVPQAVHSHSLTSIGVRTLRRRAPRLFDALLAAGAEPLDLIEALPPLVEDRAREVGDDDLVALACRRTVLELLLYRFVRDLPQVRLEHGTVVRGLAFDSAGERVRGVHTADGEVLPASVVIDATGRRAASRDWLVSAGVPVAEDLVGPSALTGYSRQYRLRGSGRPGPLNRGNAVAGVWDHYAAALHPADNRTFAVAVMVPTGDRATARLREPGAFAAAARATPGIGAWLAPGVSDPLTPVNVITCPPNTLRGTVTTRQRPVAGLFAVGDAACVTNPLYGRGLSLALDHAFRLADLLTDAVPDLALGQAAGRLAEQCYAPWYAFAASEDAQRAAQWQAATGVGRPPAQPQPQPQHGNGPSPARVRAASLTDGLVWRSVVRVVMGLSTPAAAFGDEKFRARVEQAPPIDPALLPAAPDRDAFLHLIAAAEGA</sequence>
<dbReference type="Gene3D" id="3.30.9.100">
    <property type="match status" value="1"/>
</dbReference>
<dbReference type="Gene3D" id="3.50.50.60">
    <property type="entry name" value="FAD/NAD(P)-binding domain"/>
    <property type="match status" value="2"/>
</dbReference>
<protein>
    <submittedName>
        <fullName evidence="2">FAD-binding monooxygenase</fullName>
    </submittedName>
</protein>
<dbReference type="Proteomes" id="UP000288351">
    <property type="component" value="Unassembled WGS sequence"/>
</dbReference>
<dbReference type="PANTHER" id="PTHR43422">
    <property type="entry name" value="THIAMINE THIAZOLE SYNTHASE"/>
    <property type="match status" value="1"/>
</dbReference>
<evidence type="ECO:0000313" key="3">
    <source>
        <dbReference type="Proteomes" id="UP000288351"/>
    </source>
</evidence>
<dbReference type="SUPFAM" id="SSF51905">
    <property type="entry name" value="FAD/NAD(P)-binding domain"/>
    <property type="match status" value="1"/>
</dbReference>
<evidence type="ECO:0000256" key="1">
    <source>
        <dbReference type="SAM" id="MobiDB-lite"/>
    </source>
</evidence>
<proteinExistence type="predicted"/>
<dbReference type="InterPro" id="IPR036188">
    <property type="entry name" value="FAD/NAD-bd_sf"/>
</dbReference>
<keyword evidence="2" id="KW-0503">Monooxygenase</keyword>
<dbReference type="PRINTS" id="PR00420">
    <property type="entry name" value="RNGMNOXGNASE"/>
</dbReference>
<organism evidence="2 3">
    <name type="scientific">Streptomyces noursei</name>
    <name type="common">Streptomyces albulus</name>
    <dbReference type="NCBI Taxonomy" id="1971"/>
    <lineage>
        <taxon>Bacteria</taxon>
        <taxon>Bacillati</taxon>
        <taxon>Actinomycetota</taxon>
        <taxon>Actinomycetes</taxon>
        <taxon>Kitasatosporales</taxon>
        <taxon>Streptomycetaceae</taxon>
        <taxon>Streptomyces</taxon>
    </lineage>
</organism>
<dbReference type="GO" id="GO:0004497">
    <property type="term" value="F:monooxygenase activity"/>
    <property type="evidence" value="ECO:0007669"/>
    <property type="project" value="UniProtKB-KW"/>
</dbReference>
<dbReference type="EMBL" id="BHXC01000006">
    <property type="protein sequence ID" value="GCB89486.1"/>
    <property type="molecule type" value="Genomic_DNA"/>
</dbReference>
<reference evidence="2 3" key="1">
    <citation type="journal article" date="2019" name="Microbiol. Resour. Announc.">
        <title>Draft Genome Sequence of the Most Traditional epsilon-Poly-l-Lysine Producer, Streptomyces albulus NBRC14147.</title>
        <authorList>
            <person name="Yamanaka K."/>
            <person name="Hamano Y."/>
        </authorList>
    </citation>
    <scope>NUCLEOTIDE SEQUENCE [LARGE SCALE GENOMIC DNA]</scope>
    <source>
        <strain evidence="2 3">NBRC 14147</strain>
    </source>
</reference>
<keyword evidence="2" id="KW-0560">Oxidoreductase</keyword>
<dbReference type="RefSeq" id="WP_016573983.1">
    <property type="nucleotide sequence ID" value="NZ_BHXC01000006.1"/>
</dbReference>
<accession>A0A401QVP8</accession>